<dbReference type="InterPro" id="IPR011545">
    <property type="entry name" value="DEAD/DEAH_box_helicase_dom"/>
</dbReference>
<feature type="region of interest" description="Disordered" evidence="8">
    <location>
        <begin position="291"/>
        <end position="311"/>
    </location>
</feature>
<keyword evidence="1 7" id="KW-0547">Nucleotide-binding</keyword>
<evidence type="ECO:0000313" key="12">
    <source>
        <dbReference type="Proteomes" id="UP000077755"/>
    </source>
</evidence>
<dbReference type="InterPro" id="IPR014001">
    <property type="entry name" value="Helicase_ATP-bd"/>
</dbReference>
<dbReference type="GO" id="GO:0005524">
    <property type="term" value="F:ATP binding"/>
    <property type="evidence" value="ECO:0007669"/>
    <property type="project" value="UniProtKB-KW"/>
</dbReference>
<proteinExistence type="inferred from homology"/>
<accession>A0AAF1AT80</accession>
<dbReference type="InterPro" id="IPR014014">
    <property type="entry name" value="RNA_helicase_DEAD_Q_motif"/>
</dbReference>
<evidence type="ECO:0000256" key="2">
    <source>
        <dbReference type="ARBA" id="ARBA00022801"/>
    </source>
</evidence>
<dbReference type="PROSITE" id="PS51195">
    <property type="entry name" value="Q_MOTIF"/>
    <property type="match status" value="1"/>
</dbReference>
<dbReference type="Pfam" id="PF00270">
    <property type="entry name" value="DEAD"/>
    <property type="match status" value="1"/>
</dbReference>
<dbReference type="GO" id="GO:0003724">
    <property type="term" value="F:RNA helicase activity"/>
    <property type="evidence" value="ECO:0007669"/>
    <property type="project" value="InterPro"/>
</dbReference>
<keyword evidence="12" id="KW-1185">Reference proteome</keyword>
<evidence type="ECO:0000256" key="7">
    <source>
        <dbReference type="RuleBase" id="RU000492"/>
    </source>
</evidence>
<sequence length="361" mass="39500">MPPNGVRLFVQGIHVLILHCLIIFFCMTEQDVSEYRKSLAIRVSGFDVPRHVKTFEDCGFSVEIMKAISGQAYEKTASIQCQDFPVVLSERDIIGIAKTGSGKTAAFVLPMIVHIMDQPELEKEEGPIGVILYGGMSKLEQFKELKAGGEIVVATPGRLIDLLKMKALTMSRATYLVLDEADRMFDLGFEPQIRSIVGLIMPDRGKRAKGRGGGDNRGVRGVDFGLGIGYNAESKRSPSHVVPGRSAAVNSLKTGMTTQFKSSFVAALSGTLNARLSNSSGMQAGNRVLRGFVSGGSGSSKERARERRRPSGWDRQILQWEDVYKLSLMRCLSSLLFNLPNVLCCFKKKDTPLYGHSCAVG</sequence>
<evidence type="ECO:0000256" key="4">
    <source>
        <dbReference type="ARBA" id="ARBA00022840"/>
    </source>
</evidence>
<feature type="domain" description="DEAD-box RNA helicase Q" evidence="10">
    <location>
        <begin position="53"/>
        <end position="81"/>
    </location>
</feature>
<dbReference type="AlphaFoldDB" id="A0AAF1AT80"/>
<dbReference type="EMBL" id="CP093345">
    <property type="protein sequence ID" value="WOG91500.1"/>
    <property type="molecule type" value="Genomic_DNA"/>
</dbReference>
<feature type="compositionally biased region" description="Basic and acidic residues" evidence="8">
    <location>
        <begin position="300"/>
        <end position="311"/>
    </location>
</feature>
<dbReference type="PANTHER" id="PTHR47958">
    <property type="entry name" value="ATP-DEPENDENT RNA HELICASE DBP3"/>
    <property type="match status" value="1"/>
</dbReference>
<reference evidence="11" key="2">
    <citation type="submission" date="2022-03" db="EMBL/GenBank/DDBJ databases">
        <title>Draft title - Genomic analysis of global carrot germplasm unveils the trajectory of domestication and the origin of high carotenoid orange carrot.</title>
        <authorList>
            <person name="Iorizzo M."/>
            <person name="Ellison S."/>
            <person name="Senalik D."/>
            <person name="Macko-Podgorni A."/>
            <person name="Grzebelus D."/>
            <person name="Bostan H."/>
            <person name="Rolling W."/>
            <person name="Curaba J."/>
            <person name="Simon P."/>
        </authorList>
    </citation>
    <scope>NUCLEOTIDE SEQUENCE</scope>
    <source>
        <tissue evidence="11">Leaf</tissue>
    </source>
</reference>
<dbReference type="InterPro" id="IPR000629">
    <property type="entry name" value="RNA-helicase_DEAD-box_CS"/>
</dbReference>
<keyword evidence="3 7" id="KW-0347">Helicase</keyword>
<evidence type="ECO:0008006" key="13">
    <source>
        <dbReference type="Google" id="ProtNLM"/>
    </source>
</evidence>
<dbReference type="PROSITE" id="PS51192">
    <property type="entry name" value="HELICASE_ATP_BIND_1"/>
    <property type="match status" value="1"/>
</dbReference>
<dbReference type="GO" id="GO:0016787">
    <property type="term" value="F:hydrolase activity"/>
    <property type="evidence" value="ECO:0007669"/>
    <property type="project" value="UniProtKB-KW"/>
</dbReference>
<evidence type="ECO:0000259" key="9">
    <source>
        <dbReference type="PROSITE" id="PS51192"/>
    </source>
</evidence>
<dbReference type="GO" id="GO:0003723">
    <property type="term" value="F:RNA binding"/>
    <property type="evidence" value="ECO:0007669"/>
    <property type="project" value="UniProtKB-KW"/>
</dbReference>
<dbReference type="SMART" id="SM00487">
    <property type="entry name" value="DEXDc"/>
    <property type="match status" value="1"/>
</dbReference>
<dbReference type="SUPFAM" id="SSF52540">
    <property type="entry name" value="P-loop containing nucleoside triphosphate hydrolases"/>
    <property type="match status" value="1"/>
</dbReference>
<keyword evidence="4 7" id="KW-0067">ATP-binding</keyword>
<evidence type="ECO:0000256" key="6">
    <source>
        <dbReference type="PROSITE-ProRule" id="PRU00552"/>
    </source>
</evidence>
<evidence type="ECO:0000256" key="5">
    <source>
        <dbReference type="ARBA" id="ARBA00022884"/>
    </source>
</evidence>
<reference evidence="11" key="1">
    <citation type="journal article" date="2016" name="Nat. Genet.">
        <title>A high-quality carrot genome assembly provides new insights into carotenoid accumulation and asterid genome evolution.</title>
        <authorList>
            <person name="Iorizzo M."/>
            <person name="Ellison S."/>
            <person name="Senalik D."/>
            <person name="Zeng P."/>
            <person name="Satapoomin P."/>
            <person name="Huang J."/>
            <person name="Bowman M."/>
            <person name="Iovene M."/>
            <person name="Sanseverino W."/>
            <person name="Cavagnaro P."/>
            <person name="Yildiz M."/>
            <person name="Macko-Podgorni A."/>
            <person name="Moranska E."/>
            <person name="Grzebelus E."/>
            <person name="Grzebelus D."/>
            <person name="Ashrafi H."/>
            <person name="Zheng Z."/>
            <person name="Cheng S."/>
            <person name="Spooner D."/>
            <person name="Van Deynze A."/>
            <person name="Simon P."/>
        </authorList>
    </citation>
    <scope>NUCLEOTIDE SEQUENCE</scope>
    <source>
        <tissue evidence="11">Leaf</tissue>
    </source>
</reference>
<organism evidence="11 12">
    <name type="scientific">Daucus carota subsp. sativus</name>
    <name type="common">Carrot</name>
    <dbReference type="NCBI Taxonomy" id="79200"/>
    <lineage>
        <taxon>Eukaryota</taxon>
        <taxon>Viridiplantae</taxon>
        <taxon>Streptophyta</taxon>
        <taxon>Embryophyta</taxon>
        <taxon>Tracheophyta</taxon>
        <taxon>Spermatophyta</taxon>
        <taxon>Magnoliopsida</taxon>
        <taxon>eudicotyledons</taxon>
        <taxon>Gunneridae</taxon>
        <taxon>Pentapetalae</taxon>
        <taxon>asterids</taxon>
        <taxon>campanulids</taxon>
        <taxon>Apiales</taxon>
        <taxon>Apiaceae</taxon>
        <taxon>Apioideae</taxon>
        <taxon>Scandiceae</taxon>
        <taxon>Daucinae</taxon>
        <taxon>Daucus</taxon>
        <taxon>Daucus sect. Daucus</taxon>
    </lineage>
</organism>
<evidence type="ECO:0000259" key="10">
    <source>
        <dbReference type="PROSITE" id="PS51195"/>
    </source>
</evidence>
<dbReference type="InterPro" id="IPR027417">
    <property type="entry name" value="P-loop_NTPase"/>
</dbReference>
<protein>
    <recommendedName>
        <fullName evidence="13">Helicase ATP-binding domain-containing protein</fullName>
    </recommendedName>
</protein>
<dbReference type="PROSITE" id="PS00039">
    <property type="entry name" value="DEAD_ATP_HELICASE"/>
    <property type="match status" value="1"/>
</dbReference>
<feature type="short sequence motif" description="Q motif" evidence="6">
    <location>
        <begin position="53"/>
        <end position="81"/>
    </location>
</feature>
<keyword evidence="2 7" id="KW-0378">Hydrolase</keyword>
<evidence type="ECO:0000256" key="8">
    <source>
        <dbReference type="SAM" id="MobiDB-lite"/>
    </source>
</evidence>
<evidence type="ECO:0000313" key="11">
    <source>
        <dbReference type="EMBL" id="WOG91500.1"/>
    </source>
</evidence>
<feature type="domain" description="Helicase ATP-binding" evidence="9">
    <location>
        <begin position="84"/>
        <end position="290"/>
    </location>
</feature>
<name>A0AAF1AT80_DAUCS</name>
<dbReference type="Gene3D" id="3.40.50.300">
    <property type="entry name" value="P-loop containing nucleotide triphosphate hydrolases"/>
    <property type="match status" value="2"/>
</dbReference>
<comment type="similarity">
    <text evidence="7">Belongs to the DEAD box helicase family.</text>
</comment>
<keyword evidence="5" id="KW-0694">RNA-binding</keyword>
<evidence type="ECO:0000256" key="1">
    <source>
        <dbReference type="ARBA" id="ARBA00022741"/>
    </source>
</evidence>
<gene>
    <name evidence="11" type="ORF">DCAR_0310749</name>
</gene>
<evidence type="ECO:0000256" key="3">
    <source>
        <dbReference type="ARBA" id="ARBA00022806"/>
    </source>
</evidence>
<dbReference type="Proteomes" id="UP000077755">
    <property type="component" value="Chromosome 3"/>
</dbReference>